<proteinExistence type="predicted"/>
<feature type="region of interest" description="Disordered" evidence="1">
    <location>
        <begin position="74"/>
        <end position="98"/>
    </location>
</feature>
<keyword evidence="4" id="KW-1185">Reference proteome</keyword>
<comment type="caution">
    <text evidence="3">The sequence shown here is derived from an EMBL/GenBank/DDBJ whole genome shotgun (WGS) entry which is preliminary data.</text>
</comment>
<protein>
    <submittedName>
        <fullName evidence="3">Negative regulator of sigma-X activity</fullName>
    </submittedName>
</protein>
<sequence length="395" mass="44658">MGKSRLSDKDLEDLLRELPKVNDNRHPREIYRNISRNKEKRRRSLPTWLIPGVATGIVLLLIFILSPQLTGIHDTASDNSRNDSSTSIENKSTDSEYGAKKLEISEGNDQQINELTAMLVEEPSAVYPEDLNVYQAFTIAIPDPNALLTVPVTVLIEKMEEKTWFELFEEMMPKLTEEKWGLAEYFPLDVNLSYDQASETVLVDVPANHQYGHGSAAETMFTKTLQESFPNEKVKTIKFTTEGKKGIVLGNYGEIYELQTEEYQNRAYYFTYLGSNPRPYMVPSEQKFASIMEAYSAMEKDEAELGLQASIPTGIKMDFTTAEDDAQTLIIKVAEESALDNQFLYNFEAIMLTAKSFGYDKIRVEGQGIEQIGPFSLTEDVLLPVGPNKKLIQLN</sequence>
<dbReference type="RefSeq" id="WP_221872439.1">
    <property type="nucleotide sequence ID" value="NZ_JACWFH010000008.1"/>
</dbReference>
<evidence type="ECO:0000256" key="1">
    <source>
        <dbReference type="SAM" id="MobiDB-lite"/>
    </source>
</evidence>
<dbReference type="Proteomes" id="UP000769780">
    <property type="component" value="Unassembled WGS sequence"/>
</dbReference>
<dbReference type="EMBL" id="JACWFH010000008">
    <property type="protein sequence ID" value="MBY0096510.1"/>
    <property type="molecule type" value="Genomic_DNA"/>
</dbReference>
<keyword evidence="2" id="KW-0812">Transmembrane</keyword>
<feature type="transmembrane region" description="Helical" evidence="2">
    <location>
        <begin position="45"/>
        <end position="65"/>
    </location>
</feature>
<keyword evidence="2" id="KW-0472">Membrane</keyword>
<reference evidence="3 4" key="1">
    <citation type="submission" date="2020-07" db="EMBL/GenBank/DDBJ databases">
        <title>Fungal Genomes of the International Space Station.</title>
        <authorList>
            <person name="Seuylemezian A."/>
            <person name="Singh N.K."/>
            <person name="Wood J."/>
            <person name="Venkateswaran K."/>
        </authorList>
    </citation>
    <scope>NUCLEOTIDE SEQUENCE [LARGE SCALE GENOMIC DNA]</scope>
    <source>
        <strain evidence="3 4">PL-B2</strain>
    </source>
</reference>
<organism evidence="3 4">
    <name type="scientific">Mesobacillus maritimus</name>
    <dbReference type="NCBI Taxonomy" id="1643336"/>
    <lineage>
        <taxon>Bacteria</taxon>
        <taxon>Bacillati</taxon>
        <taxon>Bacillota</taxon>
        <taxon>Bacilli</taxon>
        <taxon>Bacillales</taxon>
        <taxon>Bacillaceae</taxon>
        <taxon>Mesobacillus</taxon>
    </lineage>
</organism>
<evidence type="ECO:0000256" key="2">
    <source>
        <dbReference type="SAM" id="Phobius"/>
    </source>
</evidence>
<evidence type="ECO:0000313" key="3">
    <source>
        <dbReference type="EMBL" id="MBY0096510.1"/>
    </source>
</evidence>
<gene>
    <name evidence="3" type="ORF">H0185_06790</name>
</gene>
<keyword evidence="2" id="KW-1133">Transmembrane helix</keyword>
<name>A0ABS7K2Y5_9BACI</name>
<accession>A0ABS7K2Y5</accession>
<feature type="compositionally biased region" description="Polar residues" evidence="1">
    <location>
        <begin position="77"/>
        <end position="90"/>
    </location>
</feature>
<evidence type="ECO:0000313" key="4">
    <source>
        <dbReference type="Proteomes" id="UP000769780"/>
    </source>
</evidence>